<gene>
    <name evidence="1" type="ORF">AOQ84DRAFT_333330</name>
</gene>
<dbReference type="Gene3D" id="3.20.20.210">
    <property type="match status" value="1"/>
</dbReference>
<proteinExistence type="predicted"/>
<dbReference type="Proteomes" id="UP000250140">
    <property type="component" value="Unassembled WGS sequence"/>
</dbReference>
<organism evidence="1 2">
    <name type="scientific">Glonium stellatum</name>
    <dbReference type="NCBI Taxonomy" id="574774"/>
    <lineage>
        <taxon>Eukaryota</taxon>
        <taxon>Fungi</taxon>
        <taxon>Dikarya</taxon>
        <taxon>Ascomycota</taxon>
        <taxon>Pezizomycotina</taxon>
        <taxon>Dothideomycetes</taxon>
        <taxon>Pleosporomycetidae</taxon>
        <taxon>Gloniales</taxon>
        <taxon>Gloniaceae</taxon>
        <taxon>Glonium</taxon>
    </lineage>
</organism>
<protein>
    <submittedName>
        <fullName evidence="1">Uncharacterized protein</fullName>
    </submittedName>
</protein>
<name>A0A8E2F9N3_9PEZI</name>
<sequence length="346" mass="38551">MDTSSRPYGAHLVGSVNLPTREDVFRKTCALLPNRLCRIPDGETGDRNFFVFFQREVFTANPVVLRQWDADYNSLPANPITPDEVVRVVEGLLTLHTGYDDCALESYATFCQLKVEGVIPARTRFQVSLPTPANVMCMIADPFQAALEPVYEEALLRALQRIQTEIPKDDLAIQWDTAAEFAALEGAYWPHFAPYFDPLKEGVIERLLRLGNAVVEGVEMGFHLCYGDIGHRHFVEPKDMGLLVEIATSILEGVKRPVTWFHMPVPKGRTDNAYFAPLEKLELGKTELYLGLVHAGDEEGTKKRIKAAQNVVQDFGVATECGLGRTPPEDFESIMQISTAVSSACF</sequence>
<reference evidence="1 2" key="1">
    <citation type="journal article" date="2016" name="Nat. Commun.">
        <title>Ectomycorrhizal ecology is imprinted in the genome of the dominant symbiotic fungus Cenococcum geophilum.</title>
        <authorList>
            <consortium name="DOE Joint Genome Institute"/>
            <person name="Peter M."/>
            <person name="Kohler A."/>
            <person name="Ohm R.A."/>
            <person name="Kuo A."/>
            <person name="Krutzmann J."/>
            <person name="Morin E."/>
            <person name="Arend M."/>
            <person name="Barry K.W."/>
            <person name="Binder M."/>
            <person name="Choi C."/>
            <person name="Clum A."/>
            <person name="Copeland A."/>
            <person name="Grisel N."/>
            <person name="Haridas S."/>
            <person name="Kipfer T."/>
            <person name="LaButti K."/>
            <person name="Lindquist E."/>
            <person name="Lipzen A."/>
            <person name="Maire R."/>
            <person name="Meier B."/>
            <person name="Mihaltcheva S."/>
            <person name="Molinier V."/>
            <person name="Murat C."/>
            <person name="Poggeler S."/>
            <person name="Quandt C.A."/>
            <person name="Sperisen C."/>
            <person name="Tritt A."/>
            <person name="Tisserant E."/>
            <person name="Crous P.W."/>
            <person name="Henrissat B."/>
            <person name="Nehls U."/>
            <person name="Egli S."/>
            <person name="Spatafora J.W."/>
            <person name="Grigoriev I.V."/>
            <person name="Martin F.M."/>
        </authorList>
    </citation>
    <scope>NUCLEOTIDE SEQUENCE [LARGE SCALE GENOMIC DNA]</scope>
    <source>
        <strain evidence="1 2">CBS 207.34</strain>
    </source>
</reference>
<evidence type="ECO:0000313" key="1">
    <source>
        <dbReference type="EMBL" id="OCL12984.1"/>
    </source>
</evidence>
<dbReference type="InterPro" id="IPR038071">
    <property type="entry name" value="UROD/MetE-like_sf"/>
</dbReference>
<keyword evidence="2" id="KW-1185">Reference proteome</keyword>
<dbReference type="AlphaFoldDB" id="A0A8E2F9N3"/>
<dbReference type="OrthoDB" id="5422863at2759"/>
<accession>A0A8E2F9N3</accession>
<evidence type="ECO:0000313" key="2">
    <source>
        <dbReference type="Proteomes" id="UP000250140"/>
    </source>
</evidence>
<dbReference type="EMBL" id="KV748801">
    <property type="protein sequence ID" value="OCL12984.1"/>
    <property type="molecule type" value="Genomic_DNA"/>
</dbReference>
<dbReference type="SUPFAM" id="SSF51726">
    <property type="entry name" value="UROD/MetE-like"/>
    <property type="match status" value="1"/>
</dbReference>